<dbReference type="GO" id="GO:0000177">
    <property type="term" value="C:cytoplasmic exosome (RNase complex)"/>
    <property type="evidence" value="ECO:0007669"/>
    <property type="project" value="TreeGrafter"/>
</dbReference>
<keyword evidence="6" id="KW-0271">Exosome</keyword>
<keyword evidence="4" id="KW-0963">Cytoplasm</keyword>
<evidence type="ECO:0000256" key="5">
    <source>
        <dbReference type="ARBA" id="ARBA00022552"/>
    </source>
</evidence>
<evidence type="ECO:0000256" key="3">
    <source>
        <dbReference type="ARBA" id="ARBA00006678"/>
    </source>
</evidence>
<comment type="subcellular location">
    <subcellularLocation>
        <location evidence="1">Cytoplasm</location>
    </subcellularLocation>
    <subcellularLocation>
        <location evidence="2">Nucleus</location>
        <location evidence="2">Nucleolus</location>
    </subcellularLocation>
</comment>
<proteinExistence type="inferred from homology"/>
<dbReference type="InterPro" id="IPR027408">
    <property type="entry name" value="PNPase/RNase_PH_dom_sf"/>
</dbReference>
<dbReference type="Gene3D" id="3.30.230.70">
    <property type="entry name" value="GHMP Kinase, N-terminal domain"/>
    <property type="match status" value="1"/>
</dbReference>
<protein>
    <recommendedName>
        <fullName evidence="7">Ribosomal RNA-processing protein 42</fullName>
    </recommendedName>
</protein>
<dbReference type="InterPro" id="IPR050590">
    <property type="entry name" value="Exosome_comp_Rrp42_subfam"/>
</dbReference>
<dbReference type="GO" id="GO:0071038">
    <property type="term" value="P:TRAMP-dependent tRNA surveillance pathway"/>
    <property type="evidence" value="ECO:0007669"/>
    <property type="project" value="TreeGrafter"/>
</dbReference>
<dbReference type="GO" id="GO:0071028">
    <property type="term" value="P:nuclear mRNA surveillance"/>
    <property type="evidence" value="ECO:0007669"/>
    <property type="project" value="TreeGrafter"/>
</dbReference>
<name>A0A833ZSW4_9CHIR</name>
<evidence type="ECO:0000256" key="1">
    <source>
        <dbReference type="ARBA" id="ARBA00004496"/>
    </source>
</evidence>
<comment type="caution">
    <text evidence="8">The sequence shown here is derived from an EMBL/GenBank/DDBJ whole genome shotgun (WGS) entry which is preliminary data.</text>
</comment>
<dbReference type="GO" id="GO:0000467">
    <property type="term" value="P:exonucleolytic trimming to generate mature 3'-end of 5.8S rRNA from tricistronic rRNA transcript (SSU-rRNA, 5.8S rRNA, LSU-rRNA)"/>
    <property type="evidence" value="ECO:0007669"/>
    <property type="project" value="TreeGrafter"/>
</dbReference>
<gene>
    <name evidence="8" type="ORF">HJG60_004672</name>
</gene>
<dbReference type="SUPFAM" id="SSF54211">
    <property type="entry name" value="Ribosomal protein S5 domain 2-like"/>
    <property type="match status" value="1"/>
</dbReference>
<dbReference type="GO" id="GO:0034476">
    <property type="term" value="P:U5 snRNA 3'-end processing"/>
    <property type="evidence" value="ECO:0007669"/>
    <property type="project" value="TreeGrafter"/>
</dbReference>
<dbReference type="InterPro" id="IPR020568">
    <property type="entry name" value="Ribosomal_Su5_D2-typ_SF"/>
</dbReference>
<dbReference type="PANTHER" id="PTHR11097:SF8">
    <property type="entry name" value="EXOSOME COMPLEX COMPONENT RRP42"/>
    <property type="match status" value="1"/>
</dbReference>
<dbReference type="GO" id="GO:0034475">
    <property type="term" value="P:U4 snRNA 3'-end processing"/>
    <property type="evidence" value="ECO:0007669"/>
    <property type="project" value="TreeGrafter"/>
</dbReference>
<dbReference type="GO" id="GO:0035925">
    <property type="term" value="F:mRNA 3'-UTR AU-rich region binding"/>
    <property type="evidence" value="ECO:0007669"/>
    <property type="project" value="TreeGrafter"/>
</dbReference>
<dbReference type="GO" id="GO:0005730">
    <property type="term" value="C:nucleolus"/>
    <property type="evidence" value="ECO:0007669"/>
    <property type="project" value="UniProtKB-SubCell"/>
</dbReference>
<dbReference type="Proteomes" id="UP000664940">
    <property type="component" value="Unassembled WGS sequence"/>
</dbReference>
<evidence type="ECO:0000313" key="8">
    <source>
        <dbReference type="EMBL" id="KAF6099255.1"/>
    </source>
</evidence>
<reference evidence="8 9" key="1">
    <citation type="journal article" date="2020" name="Nature">
        <title>Six reference-quality genomes reveal evolution of bat adaptations.</title>
        <authorList>
            <person name="Jebb D."/>
            <person name="Huang Z."/>
            <person name="Pippel M."/>
            <person name="Hughes G.M."/>
            <person name="Lavrichenko K."/>
            <person name="Devanna P."/>
            <person name="Winkler S."/>
            <person name="Jermiin L.S."/>
            <person name="Skirmuntt E.C."/>
            <person name="Katzourakis A."/>
            <person name="Burkitt-Gray L."/>
            <person name="Ray D.A."/>
            <person name="Sullivan K.A.M."/>
            <person name="Roscito J.G."/>
            <person name="Kirilenko B.M."/>
            <person name="Davalos L.M."/>
            <person name="Corthals A.P."/>
            <person name="Power M.L."/>
            <person name="Jones G."/>
            <person name="Ransome R.D."/>
            <person name="Dechmann D.K.N."/>
            <person name="Locatelli A.G."/>
            <person name="Puechmaille S.J."/>
            <person name="Fedrigo O."/>
            <person name="Jarvis E.D."/>
            <person name="Hiller M."/>
            <person name="Vernes S.C."/>
            <person name="Myers E.W."/>
            <person name="Teeling E.C."/>
        </authorList>
    </citation>
    <scope>NUCLEOTIDE SEQUENCE [LARGE SCALE GENOMIC DNA]</scope>
    <source>
        <strain evidence="8">Bat1K_MPI-CBG_1</strain>
    </source>
</reference>
<keyword evidence="5" id="KW-0698">rRNA processing</keyword>
<evidence type="ECO:0000256" key="4">
    <source>
        <dbReference type="ARBA" id="ARBA00022490"/>
    </source>
</evidence>
<sequence>MGTPKLEKPNEGYLEFFVDCSANATPEFEGRGGDDLGTEIANTLYRIFHNKSSVDLEALCISPREHCWVLYVDVLVCAGRCRAAAPAGDQRPASAFLPGTFFLQGTLSTSGVRLGGRRLVSSSSFFFLIKCST</sequence>
<dbReference type="GO" id="GO:0016075">
    <property type="term" value="P:rRNA catabolic process"/>
    <property type="evidence" value="ECO:0007669"/>
    <property type="project" value="TreeGrafter"/>
</dbReference>
<accession>A0A833ZSW4</accession>
<dbReference type="PANTHER" id="PTHR11097">
    <property type="entry name" value="EXOSOME COMPLEX EXONUCLEASE RIBOSOMAL RNA PROCESSING PROTEIN"/>
    <property type="match status" value="1"/>
</dbReference>
<dbReference type="AlphaFoldDB" id="A0A833ZSW4"/>
<dbReference type="GO" id="GO:0000176">
    <property type="term" value="C:nuclear exosome (RNase complex)"/>
    <property type="evidence" value="ECO:0007669"/>
    <property type="project" value="TreeGrafter"/>
</dbReference>
<evidence type="ECO:0000256" key="2">
    <source>
        <dbReference type="ARBA" id="ARBA00004604"/>
    </source>
</evidence>
<comment type="similarity">
    <text evidence="3">Belongs to the RNase PH family.</text>
</comment>
<organism evidence="8 9">
    <name type="scientific">Phyllostomus discolor</name>
    <name type="common">pale spear-nosed bat</name>
    <dbReference type="NCBI Taxonomy" id="89673"/>
    <lineage>
        <taxon>Eukaryota</taxon>
        <taxon>Metazoa</taxon>
        <taxon>Chordata</taxon>
        <taxon>Craniata</taxon>
        <taxon>Vertebrata</taxon>
        <taxon>Euteleostomi</taxon>
        <taxon>Mammalia</taxon>
        <taxon>Eutheria</taxon>
        <taxon>Laurasiatheria</taxon>
        <taxon>Chiroptera</taxon>
        <taxon>Yangochiroptera</taxon>
        <taxon>Phyllostomidae</taxon>
        <taxon>Phyllostominae</taxon>
        <taxon>Phyllostomus</taxon>
    </lineage>
</organism>
<dbReference type="EMBL" id="JABVXQ010000007">
    <property type="protein sequence ID" value="KAF6099255.1"/>
    <property type="molecule type" value="Genomic_DNA"/>
</dbReference>
<evidence type="ECO:0000256" key="6">
    <source>
        <dbReference type="ARBA" id="ARBA00022835"/>
    </source>
</evidence>
<evidence type="ECO:0000256" key="7">
    <source>
        <dbReference type="ARBA" id="ARBA00042523"/>
    </source>
</evidence>
<evidence type="ECO:0000313" key="9">
    <source>
        <dbReference type="Proteomes" id="UP000664940"/>
    </source>
</evidence>
<dbReference type="GO" id="GO:0071035">
    <property type="term" value="P:nuclear polyadenylation-dependent rRNA catabolic process"/>
    <property type="evidence" value="ECO:0007669"/>
    <property type="project" value="TreeGrafter"/>
</dbReference>
<dbReference type="GO" id="GO:0034473">
    <property type="term" value="P:U1 snRNA 3'-end processing"/>
    <property type="evidence" value="ECO:0007669"/>
    <property type="project" value="TreeGrafter"/>
</dbReference>